<evidence type="ECO:0000259" key="1">
    <source>
        <dbReference type="Pfam" id="PF13843"/>
    </source>
</evidence>
<feature type="domain" description="PiggyBac transposable element-derived protein" evidence="1">
    <location>
        <begin position="63"/>
        <end position="142"/>
    </location>
</feature>
<evidence type="ECO:0000313" key="3">
    <source>
        <dbReference type="Proteomes" id="UP000092460"/>
    </source>
</evidence>
<organism evidence="2 3">
    <name type="scientific">Glossina palpalis gambiensis</name>
    <dbReference type="NCBI Taxonomy" id="67801"/>
    <lineage>
        <taxon>Eukaryota</taxon>
        <taxon>Metazoa</taxon>
        <taxon>Ecdysozoa</taxon>
        <taxon>Arthropoda</taxon>
        <taxon>Hexapoda</taxon>
        <taxon>Insecta</taxon>
        <taxon>Pterygota</taxon>
        <taxon>Neoptera</taxon>
        <taxon>Endopterygota</taxon>
        <taxon>Diptera</taxon>
        <taxon>Brachycera</taxon>
        <taxon>Muscomorpha</taxon>
        <taxon>Hippoboscoidea</taxon>
        <taxon>Glossinidae</taxon>
        <taxon>Glossina</taxon>
    </lineage>
</organism>
<sequence>MQIWRMWHFCNNDLLHVKSGKLLKIREVLNYLQNKLQPVCTPQQQLPLDKAIITWRGAGATLQDTVLSISNPYVGIYHHIYMDNHCSSVRTAVLLLQRKTRICGTIRANRGFPQNLKTLILNEHESKYARKGQVVLQEPNRQNDFDDSFRKDCKRSTLVRDENQAKLCCRL</sequence>
<dbReference type="Proteomes" id="UP000092460">
    <property type="component" value="Unassembled WGS sequence"/>
</dbReference>
<dbReference type="InterPro" id="IPR029526">
    <property type="entry name" value="PGBD"/>
</dbReference>
<dbReference type="Pfam" id="PF13843">
    <property type="entry name" value="DDE_Tnp_1_7"/>
    <property type="match status" value="1"/>
</dbReference>
<keyword evidence="3" id="KW-1185">Reference proteome</keyword>
<protein>
    <recommendedName>
        <fullName evidence="1">PiggyBac transposable element-derived protein domain-containing protein</fullName>
    </recommendedName>
</protein>
<name>A0A1B0BNQ8_9MUSC</name>
<dbReference type="STRING" id="67801.A0A1B0BNQ8"/>
<dbReference type="AlphaFoldDB" id="A0A1B0BNQ8"/>
<accession>A0A1B0BNQ8</accession>
<proteinExistence type="predicted"/>
<dbReference type="EMBL" id="JXJN01017553">
    <property type="status" value="NOT_ANNOTATED_CDS"/>
    <property type="molecule type" value="Genomic_DNA"/>
</dbReference>
<evidence type="ECO:0000313" key="2">
    <source>
        <dbReference type="EnsemblMetazoa" id="GPPI035794-PA"/>
    </source>
</evidence>
<dbReference type="EnsemblMetazoa" id="GPPI035794-RA">
    <property type="protein sequence ID" value="GPPI035794-PA"/>
    <property type="gene ID" value="GPPI035794"/>
</dbReference>
<dbReference type="VEuPathDB" id="VectorBase:GPPI035794"/>
<reference evidence="2" key="2">
    <citation type="submission" date="2020-05" db="UniProtKB">
        <authorList>
            <consortium name="EnsemblMetazoa"/>
        </authorList>
    </citation>
    <scope>IDENTIFICATION</scope>
    <source>
        <strain evidence="2">IAEA</strain>
    </source>
</reference>
<reference evidence="3" key="1">
    <citation type="submission" date="2015-01" db="EMBL/GenBank/DDBJ databases">
        <authorList>
            <person name="Aksoy S."/>
            <person name="Warren W."/>
            <person name="Wilson R.K."/>
        </authorList>
    </citation>
    <scope>NUCLEOTIDE SEQUENCE [LARGE SCALE GENOMIC DNA]</scope>
    <source>
        <strain evidence="3">IAEA</strain>
    </source>
</reference>